<gene>
    <name evidence="1" type="ORF">WKW80_35140</name>
</gene>
<accession>A0ABU8WCG3</accession>
<organism evidence="1 2">
    <name type="scientific">Variovorax humicola</name>
    <dbReference type="NCBI Taxonomy" id="1769758"/>
    <lineage>
        <taxon>Bacteria</taxon>
        <taxon>Pseudomonadati</taxon>
        <taxon>Pseudomonadota</taxon>
        <taxon>Betaproteobacteria</taxon>
        <taxon>Burkholderiales</taxon>
        <taxon>Comamonadaceae</taxon>
        <taxon>Variovorax</taxon>
    </lineage>
</organism>
<comment type="caution">
    <text evidence="1">The sequence shown here is derived from an EMBL/GenBank/DDBJ whole genome shotgun (WGS) entry which is preliminary data.</text>
</comment>
<name>A0ABU8WCG3_9BURK</name>
<keyword evidence="2" id="KW-1185">Reference proteome</keyword>
<protein>
    <submittedName>
        <fullName evidence="1">Uncharacterized protein</fullName>
    </submittedName>
</protein>
<evidence type="ECO:0000313" key="1">
    <source>
        <dbReference type="EMBL" id="MEJ8827164.1"/>
    </source>
</evidence>
<reference evidence="1 2" key="1">
    <citation type="submission" date="2024-03" db="EMBL/GenBank/DDBJ databases">
        <title>Novel species of the genus Variovorax.</title>
        <authorList>
            <person name="Liu Q."/>
            <person name="Xin Y.-H."/>
        </authorList>
    </citation>
    <scope>NUCLEOTIDE SEQUENCE [LARGE SCALE GENOMIC DNA]</scope>
    <source>
        <strain evidence="1 2">KACC 18501</strain>
    </source>
</reference>
<dbReference type="EMBL" id="JBBKZV010000053">
    <property type="protein sequence ID" value="MEJ8827164.1"/>
    <property type="molecule type" value="Genomic_DNA"/>
</dbReference>
<sequence length="40" mass="4394">MPHRFFFSYAREMLLKLGRAGLAADGPQVPAEATSRSASR</sequence>
<proteinExistence type="predicted"/>
<dbReference type="RefSeq" id="WP_340368193.1">
    <property type="nucleotide sequence ID" value="NZ_JBBKZV010000053.1"/>
</dbReference>
<dbReference type="Proteomes" id="UP001363010">
    <property type="component" value="Unassembled WGS sequence"/>
</dbReference>
<evidence type="ECO:0000313" key="2">
    <source>
        <dbReference type="Proteomes" id="UP001363010"/>
    </source>
</evidence>